<organism evidence="1 2">
    <name type="scientific">Candidatus Nitrosocosmicus franklandianus</name>
    <dbReference type="NCBI Taxonomy" id="1798806"/>
    <lineage>
        <taxon>Archaea</taxon>
        <taxon>Nitrososphaerota</taxon>
        <taxon>Nitrososphaeria</taxon>
        <taxon>Nitrososphaerales</taxon>
        <taxon>Nitrososphaeraceae</taxon>
        <taxon>Candidatus Nitrosocosmicus</taxon>
    </lineage>
</organism>
<dbReference type="Proteomes" id="UP000294299">
    <property type="component" value="Chromosome NFRAN"/>
</dbReference>
<name>A0A484I8Y2_9ARCH</name>
<proteinExistence type="predicted"/>
<dbReference type="AlphaFoldDB" id="A0A484I8Y2"/>
<evidence type="ECO:0000313" key="2">
    <source>
        <dbReference type="Proteomes" id="UP000294299"/>
    </source>
</evidence>
<gene>
    <name evidence="1" type="ORF">NFRAN_0871</name>
</gene>
<sequence>MTIEVIQYNFEEHSEQFRSFFTNVMKLLIVSKLNCLETNRLSVKYFHKLVSSIEGCEVHSIRYGKPMLFTKFLGYDFNYHTVRVIIRIVENFSIEISIESIINEFVKAFDELSSQTREIKWNVTNDSRRVGTMTTLAVPKKYSMNGKKLPSLKTSEDGDTDYEEVITFGLLDSFIDSLYMLMKLSRLDKNSLLGKSVEIKDVSLTRKILNIEIIIDDETVILDLNTKSRNKVAVSLDNNAKNGEAIKNLMLQNYNR</sequence>
<reference evidence="1 2" key="1">
    <citation type="submission" date="2019-02" db="EMBL/GenBank/DDBJ databases">
        <authorList>
            <person name="Lehtovirta-Morley E L."/>
        </authorList>
    </citation>
    <scope>NUCLEOTIDE SEQUENCE [LARGE SCALE GENOMIC DNA]</scope>
    <source>
        <strain evidence="1">NFRAN1</strain>
    </source>
</reference>
<keyword evidence="2" id="KW-1185">Reference proteome</keyword>
<dbReference type="EMBL" id="LR216287">
    <property type="protein sequence ID" value="VFJ13193.1"/>
    <property type="molecule type" value="Genomic_DNA"/>
</dbReference>
<dbReference type="KEGG" id="nfn:NFRAN_0871"/>
<accession>A0A484I8Y2</accession>
<evidence type="ECO:0000313" key="1">
    <source>
        <dbReference type="EMBL" id="VFJ13193.1"/>
    </source>
</evidence>
<protein>
    <submittedName>
        <fullName evidence="1">Uncharacterized protein</fullName>
    </submittedName>
</protein>